<proteinExistence type="inferred from homology"/>
<keyword evidence="6 7" id="KW-0998">Cell outer membrane</keyword>
<dbReference type="SUPFAM" id="SSF56935">
    <property type="entry name" value="Porins"/>
    <property type="match status" value="1"/>
</dbReference>
<dbReference type="SUPFAM" id="SSF49464">
    <property type="entry name" value="Carboxypeptidase regulatory domain-like"/>
    <property type="match status" value="1"/>
</dbReference>
<dbReference type="InterPro" id="IPR036942">
    <property type="entry name" value="Beta-barrel_TonB_sf"/>
</dbReference>
<dbReference type="RefSeq" id="WP_111394504.1">
    <property type="nucleotide sequence ID" value="NZ_QKTX01000016.1"/>
</dbReference>
<dbReference type="InterPro" id="IPR012910">
    <property type="entry name" value="Plug_dom"/>
</dbReference>
<keyword evidence="4 7" id="KW-0812">Transmembrane</keyword>
<organism evidence="10 11">
    <name type="scientific">Algoriphagus aquaeductus</name>
    <dbReference type="NCBI Taxonomy" id="475299"/>
    <lineage>
        <taxon>Bacteria</taxon>
        <taxon>Pseudomonadati</taxon>
        <taxon>Bacteroidota</taxon>
        <taxon>Cytophagia</taxon>
        <taxon>Cytophagales</taxon>
        <taxon>Cyclobacteriaceae</taxon>
        <taxon>Algoriphagus</taxon>
    </lineage>
</organism>
<evidence type="ECO:0000259" key="9">
    <source>
        <dbReference type="Pfam" id="PF07715"/>
    </source>
</evidence>
<sequence>MFSSKLKWLGMLLTALLLAVQVIQAQQIRITGVVTDTQNEPLPGATVVVKGTNRGTITDVEGKYAIQAASGEVLVFSFVGFESVERTIGNSTTVSVSLSEGLALSEVVVTALGIQREEKALGYATQKIGSEDLLEARSNNWSDALRGKVAGLNVLSAGSGPMNSAQISLRGNNSLNPNGNFALIVVDGVPMNSGLTSSGVGNAYGAGSGSDVPVDFGNGIADLNPDDIENITVLKGASATALYGSRAANGALIITTKGGAKRTKGIGVTVNTNVSFNDVLRWPDYQYEYGQGTGRAFNADGELYYSYGASADGASTGGTSSAFGPKFDGQSYFQYDPTLEGQSAERQLWRPYRDNIKGFWRTGFNVVNNVAIEGNHAGGSARASFTHTKNEWIMPNTGFERFVAALSVTQNISDKLKLNAKANYTNKRSDNLPATGYNNQSIAYFMIFQNPNVDLDWYRPIWKSGQTNVAQVHPFSSFIDNPYLIAYEMTNAVNNNAFLGNISAAYTFNEHFDLMLRSGITMSQEERAQRRPYSSANYQRGFYKEQDITNYEINSDFLFTYRGKISDKINLSSSVGANQMKRNYRLISAEVIGLVIPGVYKLANGINNPTVSTSDNNRVINSVYGLATLDWDEKIFVDITGRNDWSSTLPVQNNSFFYPSVSTSFVLSDMFSLPKPVSFAKLRVAGAQVGNDTEPYRTSKYYGQSEFPGSASVPTTLYNVDFKPEITTSFETGLELIFLDRRLALDLNYYVSETKNQIIQVPVDIVTGFSSAILNAGTVQNKGWEVILNGTPVRRGAFEWNSTFTWARNRNKVLSLPDEVEGSQVIGVGGNATIIAKLGGTTGDIYGFGFVRSPEGEIVYGSNGLPLRPQEIQYIGNAYADWKGGLRNEFVYKNIRMSVLFDGQYGGIVYSQTHHKMAEQGKLKSTLVGREDGFIVGDGVVQNADGTYSPNTTQVNLATYYGDFYRRANVESNSFDASFVKLREMRVEYALPARVLSKTSIRSASIAFYGRDLAMWTKFPIFDPETAALNGSTLLPGVEMGQLPTPRTFGANLTLKF</sequence>
<comment type="similarity">
    <text evidence="7">Belongs to the TonB-dependent receptor family.</text>
</comment>
<keyword evidence="8" id="KW-0732">Signal</keyword>
<dbReference type="InterPro" id="IPR008969">
    <property type="entry name" value="CarboxyPept-like_regulatory"/>
</dbReference>
<evidence type="ECO:0000256" key="3">
    <source>
        <dbReference type="ARBA" id="ARBA00022452"/>
    </source>
</evidence>
<dbReference type="Gene3D" id="2.60.40.1120">
    <property type="entry name" value="Carboxypeptidase-like, regulatory domain"/>
    <property type="match status" value="1"/>
</dbReference>
<dbReference type="GO" id="GO:0009279">
    <property type="term" value="C:cell outer membrane"/>
    <property type="evidence" value="ECO:0007669"/>
    <property type="project" value="UniProtKB-SubCell"/>
</dbReference>
<dbReference type="Pfam" id="PF13715">
    <property type="entry name" value="CarbopepD_reg_2"/>
    <property type="match status" value="1"/>
</dbReference>
<evidence type="ECO:0000313" key="11">
    <source>
        <dbReference type="Proteomes" id="UP000248917"/>
    </source>
</evidence>
<keyword evidence="3 7" id="KW-1134">Transmembrane beta strand</keyword>
<dbReference type="EMBL" id="QKTX01000016">
    <property type="protein sequence ID" value="PZV78673.1"/>
    <property type="molecule type" value="Genomic_DNA"/>
</dbReference>
<dbReference type="InterPro" id="IPR037066">
    <property type="entry name" value="Plug_dom_sf"/>
</dbReference>
<dbReference type="Proteomes" id="UP000248917">
    <property type="component" value="Unassembled WGS sequence"/>
</dbReference>
<dbReference type="InterPro" id="IPR039426">
    <property type="entry name" value="TonB-dep_rcpt-like"/>
</dbReference>
<dbReference type="NCBIfam" id="TIGR04057">
    <property type="entry name" value="SusC_RagA_signa"/>
    <property type="match status" value="1"/>
</dbReference>
<feature type="chain" id="PRO_5016312790" evidence="8">
    <location>
        <begin position="26"/>
        <end position="1057"/>
    </location>
</feature>
<feature type="domain" description="TonB-dependent receptor plug" evidence="9">
    <location>
        <begin position="122"/>
        <end position="251"/>
    </location>
</feature>
<comment type="subcellular location">
    <subcellularLocation>
        <location evidence="1 7">Cell outer membrane</location>
        <topology evidence="1 7">Multi-pass membrane protein</topology>
    </subcellularLocation>
</comment>
<keyword evidence="11" id="KW-1185">Reference proteome</keyword>
<keyword evidence="5 7" id="KW-0472">Membrane</keyword>
<evidence type="ECO:0000256" key="7">
    <source>
        <dbReference type="PROSITE-ProRule" id="PRU01360"/>
    </source>
</evidence>
<gene>
    <name evidence="10" type="ORF">CLV31_116102</name>
</gene>
<protein>
    <submittedName>
        <fullName evidence="10">TonB-linked SusC/RagA family outer membrane protein</fullName>
    </submittedName>
</protein>
<evidence type="ECO:0000256" key="1">
    <source>
        <dbReference type="ARBA" id="ARBA00004571"/>
    </source>
</evidence>
<comment type="caution">
    <text evidence="10">The sequence shown here is derived from an EMBL/GenBank/DDBJ whole genome shotgun (WGS) entry which is preliminary data.</text>
</comment>
<evidence type="ECO:0000256" key="4">
    <source>
        <dbReference type="ARBA" id="ARBA00022692"/>
    </source>
</evidence>
<evidence type="ECO:0000313" key="10">
    <source>
        <dbReference type="EMBL" id="PZV78673.1"/>
    </source>
</evidence>
<dbReference type="OrthoDB" id="9768177at2"/>
<dbReference type="NCBIfam" id="TIGR04056">
    <property type="entry name" value="OMP_RagA_SusC"/>
    <property type="match status" value="1"/>
</dbReference>
<dbReference type="PROSITE" id="PS52016">
    <property type="entry name" value="TONB_DEPENDENT_REC_3"/>
    <property type="match status" value="1"/>
</dbReference>
<evidence type="ECO:0000256" key="8">
    <source>
        <dbReference type="SAM" id="SignalP"/>
    </source>
</evidence>
<dbReference type="AlphaFoldDB" id="A0A326RPR7"/>
<dbReference type="InterPro" id="IPR023996">
    <property type="entry name" value="TonB-dep_OMP_SusC/RagA"/>
</dbReference>
<dbReference type="Pfam" id="PF07715">
    <property type="entry name" value="Plug"/>
    <property type="match status" value="1"/>
</dbReference>
<dbReference type="Gene3D" id="2.170.130.10">
    <property type="entry name" value="TonB-dependent receptor, plug domain"/>
    <property type="match status" value="1"/>
</dbReference>
<dbReference type="InterPro" id="IPR023997">
    <property type="entry name" value="TonB-dep_OMP_SusC/RagA_CS"/>
</dbReference>
<accession>A0A326RPR7</accession>
<dbReference type="FunFam" id="2.60.40.1120:FF:000003">
    <property type="entry name" value="Outer membrane protein Omp121"/>
    <property type="match status" value="1"/>
</dbReference>
<evidence type="ECO:0000256" key="6">
    <source>
        <dbReference type="ARBA" id="ARBA00023237"/>
    </source>
</evidence>
<dbReference type="Gene3D" id="2.40.170.20">
    <property type="entry name" value="TonB-dependent receptor, beta-barrel domain"/>
    <property type="match status" value="1"/>
</dbReference>
<reference evidence="10 11" key="1">
    <citation type="submission" date="2018-06" db="EMBL/GenBank/DDBJ databases">
        <title>Genomic Encyclopedia of Archaeal and Bacterial Type Strains, Phase II (KMG-II): from individual species to whole genera.</title>
        <authorList>
            <person name="Goeker M."/>
        </authorList>
    </citation>
    <scope>NUCLEOTIDE SEQUENCE [LARGE SCALE GENOMIC DNA]</scope>
    <source>
        <strain evidence="10 11">T4</strain>
    </source>
</reference>
<evidence type="ECO:0000256" key="5">
    <source>
        <dbReference type="ARBA" id="ARBA00023136"/>
    </source>
</evidence>
<evidence type="ECO:0000256" key="2">
    <source>
        <dbReference type="ARBA" id="ARBA00022448"/>
    </source>
</evidence>
<feature type="signal peptide" evidence="8">
    <location>
        <begin position="1"/>
        <end position="25"/>
    </location>
</feature>
<name>A0A326RPR7_9BACT</name>
<keyword evidence="2 7" id="KW-0813">Transport</keyword>